<feature type="transmembrane region" description="Helical" evidence="1">
    <location>
        <begin position="238"/>
        <end position="258"/>
    </location>
</feature>
<protein>
    <submittedName>
        <fullName evidence="3">EamA family transporter</fullName>
    </submittedName>
</protein>
<dbReference type="EMBL" id="JAABLP010000004">
    <property type="protein sequence ID" value="NBN65134.1"/>
    <property type="molecule type" value="Genomic_DNA"/>
</dbReference>
<feature type="transmembrane region" description="Helical" evidence="1">
    <location>
        <begin position="12"/>
        <end position="29"/>
    </location>
</feature>
<evidence type="ECO:0000313" key="4">
    <source>
        <dbReference type="Proteomes" id="UP000541347"/>
    </source>
</evidence>
<evidence type="ECO:0000259" key="2">
    <source>
        <dbReference type="Pfam" id="PF00892"/>
    </source>
</evidence>
<feature type="transmembrane region" description="Helical" evidence="1">
    <location>
        <begin position="177"/>
        <end position="199"/>
    </location>
</feature>
<keyword evidence="1" id="KW-1133">Transmembrane helix</keyword>
<name>A0ABW9ZJR2_9HYPH</name>
<feature type="transmembrane region" description="Helical" evidence="1">
    <location>
        <begin position="270"/>
        <end position="291"/>
    </location>
</feature>
<dbReference type="InterPro" id="IPR000620">
    <property type="entry name" value="EamA_dom"/>
</dbReference>
<reference evidence="3 4" key="1">
    <citation type="submission" date="2020-01" db="EMBL/GenBank/DDBJ databases">
        <authorList>
            <person name="Peng S.Y."/>
            <person name="Li J."/>
            <person name="Wang M."/>
            <person name="Wang L."/>
            <person name="Wang C.Q."/>
            <person name="Wang J.R."/>
        </authorList>
    </citation>
    <scope>NUCLEOTIDE SEQUENCE [LARGE SCALE GENOMIC DNA]</scope>
    <source>
        <strain evidence="3 4">XCT-34</strain>
    </source>
</reference>
<keyword evidence="1" id="KW-0812">Transmembrane</keyword>
<keyword evidence="4" id="KW-1185">Reference proteome</keyword>
<proteinExistence type="predicted"/>
<dbReference type="Proteomes" id="UP000541347">
    <property type="component" value="Unassembled WGS sequence"/>
</dbReference>
<feature type="transmembrane region" description="Helical" evidence="1">
    <location>
        <begin position="206"/>
        <end position="226"/>
    </location>
</feature>
<feature type="transmembrane region" description="Helical" evidence="1">
    <location>
        <begin position="147"/>
        <end position="165"/>
    </location>
</feature>
<feature type="transmembrane region" description="Helical" evidence="1">
    <location>
        <begin position="35"/>
        <end position="60"/>
    </location>
</feature>
<organism evidence="3 4">
    <name type="scientific">Pannonibacter tanglangensis</name>
    <dbReference type="NCBI Taxonomy" id="2750084"/>
    <lineage>
        <taxon>Bacteria</taxon>
        <taxon>Pseudomonadati</taxon>
        <taxon>Pseudomonadota</taxon>
        <taxon>Alphaproteobacteria</taxon>
        <taxon>Hyphomicrobiales</taxon>
        <taxon>Stappiaceae</taxon>
        <taxon>Pannonibacter</taxon>
    </lineage>
</organism>
<accession>A0ABW9ZJR2</accession>
<dbReference type="RefSeq" id="WP_161677133.1">
    <property type="nucleotide sequence ID" value="NZ_JAABLP010000004.1"/>
</dbReference>
<keyword evidence="1" id="KW-0472">Membrane</keyword>
<feature type="domain" description="EamA" evidence="2">
    <location>
        <begin position="12"/>
        <end position="163"/>
    </location>
</feature>
<feature type="domain" description="EamA" evidence="2">
    <location>
        <begin position="179"/>
        <end position="310"/>
    </location>
</feature>
<feature type="transmembrane region" description="Helical" evidence="1">
    <location>
        <begin position="297"/>
        <end position="314"/>
    </location>
</feature>
<dbReference type="SUPFAM" id="SSF103481">
    <property type="entry name" value="Multidrug resistance efflux transporter EmrE"/>
    <property type="match status" value="1"/>
</dbReference>
<dbReference type="Pfam" id="PF00892">
    <property type="entry name" value="EamA"/>
    <property type="match status" value="2"/>
</dbReference>
<sequence>MTGPEPDGRRQGAGFGLMACACWAVYNTGTDLGRAWGFSSLDLMTLRFCVAALLFLPLLLPRSGQDPAAGRAQATGAPLRRWRWITGGLPLRRLVLLTVCIGPPFTLLINTGYGIAPLAHAVVISPGMTMLTANALSVFLDRRPMPLARMAGLLLVSGGLIAMALEQPASKTPGVAVWLGDLCFVGSGTLWGVFTYLSARWQLDPVRATGAVTLVSAALVLPPFWLLLPHEVPPPAAWAWQVLFQGVLGGCLALLAYMRSVALLGPGLSAIFPAMVPPLAVLLAIPLTGAWPSVTQWSGIALASTGLVVSLDLISKRKLPVPRKGH</sequence>
<feature type="transmembrane region" description="Helical" evidence="1">
    <location>
        <begin position="115"/>
        <end position="140"/>
    </location>
</feature>
<evidence type="ECO:0000256" key="1">
    <source>
        <dbReference type="SAM" id="Phobius"/>
    </source>
</evidence>
<feature type="transmembrane region" description="Helical" evidence="1">
    <location>
        <begin position="90"/>
        <end position="109"/>
    </location>
</feature>
<comment type="caution">
    <text evidence="3">The sequence shown here is derived from an EMBL/GenBank/DDBJ whole genome shotgun (WGS) entry which is preliminary data.</text>
</comment>
<evidence type="ECO:0000313" key="3">
    <source>
        <dbReference type="EMBL" id="NBN65134.1"/>
    </source>
</evidence>
<dbReference type="InterPro" id="IPR037185">
    <property type="entry name" value="EmrE-like"/>
</dbReference>
<gene>
    <name evidence="3" type="ORF">GWI71_15690</name>
</gene>